<dbReference type="GO" id="GO:1990837">
    <property type="term" value="F:sequence-specific double-stranded DNA binding"/>
    <property type="evidence" value="ECO:0007669"/>
    <property type="project" value="TreeGrafter"/>
</dbReference>
<comment type="caution">
    <text evidence="15">The sequence shown here is derived from an EMBL/GenBank/DDBJ whole genome shotgun (WGS) entry which is preliminary data.</text>
</comment>
<feature type="DNA-binding region" description="HMG box" evidence="12">
    <location>
        <begin position="203"/>
        <end position="271"/>
    </location>
</feature>
<reference evidence="15 16" key="1">
    <citation type="submission" date="2019-06" db="EMBL/GenBank/DDBJ databases">
        <title>A chromosome-scale genome assembly of the striped catfish, Pangasianodon hypophthalmus.</title>
        <authorList>
            <person name="Wen M."/>
            <person name="Zahm M."/>
            <person name="Roques C."/>
            <person name="Cabau C."/>
            <person name="Klopp C."/>
            <person name="Donnadieu C."/>
            <person name="Jouanno E."/>
            <person name="Avarre J.-C."/>
            <person name="Campet M."/>
            <person name="Ha T.T.T."/>
            <person name="Dugue R."/>
            <person name="Lampietro C."/>
            <person name="Louis A."/>
            <person name="Herpin A."/>
            <person name="Echchiki A."/>
            <person name="Berthelot C."/>
            <person name="Parey E."/>
            <person name="Roest-Crollius H."/>
            <person name="Braasch I."/>
            <person name="Postlethwait J."/>
            <person name="Bobe J."/>
            <person name="Montfort J."/>
            <person name="Bouchez O."/>
            <person name="Begum T."/>
            <person name="Schartl M."/>
            <person name="Guiguen Y."/>
        </authorList>
    </citation>
    <scope>NUCLEOTIDE SEQUENCE [LARGE SCALE GENOMIC DNA]</scope>
    <source>
        <strain evidence="15 16">Indonesia</strain>
        <tissue evidence="15">Blood</tissue>
    </source>
</reference>
<dbReference type="CDD" id="cd22033">
    <property type="entry name" value="HMG-box_SoxH_SOX30"/>
    <property type="match status" value="1"/>
</dbReference>
<evidence type="ECO:0000256" key="8">
    <source>
        <dbReference type="ARBA" id="ARBA00023242"/>
    </source>
</evidence>
<evidence type="ECO:0000256" key="10">
    <source>
        <dbReference type="ARBA" id="ARBA00063959"/>
    </source>
</evidence>
<feature type="compositionally biased region" description="Basic and acidic residues" evidence="13">
    <location>
        <begin position="45"/>
        <end position="65"/>
    </location>
</feature>
<sequence>MDRHPKRRAQISLKHEESKTDEPVHEILVKEEDSHNVSQSARPVSSHDNRTRKNLECGKSVKTEDGGNALSAQESEFQTEDGGNTLSAQEREFQTEDETAPVNEPENSVITPASSPAAVRVCKEESVSCTNASLVTDLPPCSGASALHTADTLSPEVKPQFTISNVTSSQPISAAPEGASLTQLPSDTDDFNTAKCKDKKGYIKRPMNAFLVWARIHRPILSRASPNASNAEISMQLGIEWNKLSEEQKMPYYAESRRLKWKHRQKFPDWVYKPYPGKRKRFGLEVAPLDTTSNASPNIALALPQRSAPHDIPVASRRNSSSQDSAMQTNLMFSGSLQSRASQRRPVLEPNHHIVMDMPREVPVRGLVSGSSGQFPGLAHLYSQVPLSPRGTLFAPPPFPFVPPFYMSGLPFYQTSSLLYSDYTSSMAHLMDLYDDSFQNYDAFSALNQDYAFCKEAGAQAHSKDTHNSTEVLNSVPALDKHALENVFNSLAQKGKVSEVEEGGEVRMLRVL</sequence>
<dbReference type="InterPro" id="IPR036910">
    <property type="entry name" value="HMG_box_dom_sf"/>
</dbReference>
<feature type="compositionally biased region" description="Basic and acidic residues" evidence="13">
    <location>
        <begin position="13"/>
        <end position="35"/>
    </location>
</feature>
<dbReference type="GO" id="GO:0005634">
    <property type="term" value="C:nucleus"/>
    <property type="evidence" value="ECO:0007669"/>
    <property type="project" value="UniProtKB-UniRule"/>
</dbReference>
<comment type="subunit">
    <text evidence="10">Interacts with CTNNB1, competitively inhibiting CTNNB1-TCF7L2/TCF4 interaction.</text>
</comment>
<evidence type="ECO:0000256" key="5">
    <source>
        <dbReference type="ARBA" id="ARBA00023125"/>
    </source>
</evidence>
<accession>A0A5N5M2A9</accession>
<dbReference type="GO" id="GO:0001228">
    <property type="term" value="F:DNA-binding transcription activator activity, RNA polymerase II-specific"/>
    <property type="evidence" value="ECO:0007669"/>
    <property type="project" value="UniProtKB-ARBA"/>
</dbReference>
<keyword evidence="3" id="KW-0678">Repressor</keyword>
<evidence type="ECO:0000256" key="12">
    <source>
        <dbReference type="PROSITE-ProRule" id="PRU00267"/>
    </source>
</evidence>
<feature type="compositionally biased region" description="Polar residues" evidence="13">
    <location>
        <begin position="105"/>
        <end position="114"/>
    </location>
</feature>
<name>A0A5N5M2A9_PANHP</name>
<dbReference type="EMBL" id="VFJC01000016">
    <property type="protein sequence ID" value="KAB5549068.1"/>
    <property type="molecule type" value="Genomic_DNA"/>
</dbReference>
<evidence type="ECO:0000256" key="11">
    <source>
        <dbReference type="ARBA" id="ARBA00070331"/>
    </source>
</evidence>
<proteinExistence type="predicted"/>
<feature type="compositionally biased region" description="Polar residues" evidence="13">
    <location>
        <begin position="70"/>
        <end position="88"/>
    </location>
</feature>
<organism evidence="15 16">
    <name type="scientific">Pangasianodon hypophthalmus</name>
    <name type="common">Striped catfish</name>
    <name type="synonym">Helicophagus hypophthalmus</name>
    <dbReference type="NCBI Taxonomy" id="310915"/>
    <lineage>
        <taxon>Eukaryota</taxon>
        <taxon>Metazoa</taxon>
        <taxon>Chordata</taxon>
        <taxon>Craniata</taxon>
        <taxon>Vertebrata</taxon>
        <taxon>Euteleostomi</taxon>
        <taxon>Actinopterygii</taxon>
        <taxon>Neopterygii</taxon>
        <taxon>Teleostei</taxon>
        <taxon>Ostariophysi</taxon>
        <taxon>Siluriformes</taxon>
        <taxon>Pangasiidae</taxon>
        <taxon>Pangasianodon</taxon>
    </lineage>
</organism>
<keyword evidence="4" id="KW-0805">Transcription regulation</keyword>
<dbReference type="PANTHER" id="PTHR47279:SF1">
    <property type="entry name" value="TRANSCRIPTION FACTOR SOX-30"/>
    <property type="match status" value="1"/>
</dbReference>
<dbReference type="FunFam" id="1.10.30.10:FF:000027">
    <property type="entry name" value="Transcription factor SOX-30"/>
    <property type="match status" value="1"/>
</dbReference>
<evidence type="ECO:0000256" key="2">
    <source>
        <dbReference type="ARBA" id="ARBA00022490"/>
    </source>
</evidence>
<dbReference type="PROSITE" id="PS50118">
    <property type="entry name" value="HMG_BOX_2"/>
    <property type="match status" value="1"/>
</dbReference>
<dbReference type="Pfam" id="PF00505">
    <property type="entry name" value="HMG_box"/>
    <property type="match status" value="1"/>
</dbReference>
<protein>
    <recommendedName>
        <fullName evidence="11">Transcription factor SOX-30</fullName>
    </recommendedName>
</protein>
<evidence type="ECO:0000256" key="3">
    <source>
        <dbReference type="ARBA" id="ARBA00022491"/>
    </source>
</evidence>
<dbReference type="AlphaFoldDB" id="A0A5N5M2A9"/>
<dbReference type="InterPro" id="IPR009071">
    <property type="entry name" value="HMG_box_dom"/>
</dbReference>
<dbReference type="SUPFAM" id="SSF47095">
    <property type="entry name" value="HMG-box"/>
    <property type="match status" value="1"/>
</dbReference>
<feature type="domain" description="HMG box" evidence="14">
    <location>
        <begin position="203"/>
        <end position="271"/>
    </location>
</feature>
<dbReference type="InterPro" id="IPR052856">
    <property type="entry name" value="SOX30_TF"/>
</dbReference>
<dbReference type="PANTHER" id="PTHR47279">
    <property type="entry name" value="TRANSCRIPTION FACTOR SOX-30"/>
    <property type="match status" value="1"/>
</dbReference>
<dbReference type="Proteomes" id="UP000327468">
    <property type="component" value="Chromosome 15"/>
</dbReference>
<feature type="region of interest" description="Disordered" evidence="13">
    <location>
        <begin position="1"/>
        <end position="116"/>
    </location>
</feature>
<evidence type="ECO:0000256" key="4">
    <source>
        <dbReference type="ARBA" id="ARBA00023015"/>
    </source>
</evidence>
<evidence type="ECO:0000256" key="1">
    <source>
        <dbReference type="ARBA" id="ARBA00004496"/>
    </source>
</evidence>
<comment type="function">
    <text evidence="9">Acts both as a transcriptional activator and a repressor. Binds to the DNA sequence 5'-ACAAT-3' and shows a preference for guanine residues surrounding this core motif. Binds to its own promoter and activates its own transcription. Required to activate the expression of postmeiotic genes involved in spermiogenesis. Binds to the promoter region of CTNNB1 and represses its transcription which leads to inhibition of Wnt signaling. Also inhibits Wnt signaling by binding to the CTNNB1 protein, preventing interaction of CTNNB1 with TCF7L2/TCF4.</text>
</comment>
<comment type="subcellular location">
    <subcellularLocation>
        <location evidence="1">Cytoplasm</location>
    </subcellularLocation>
</comment>
<dbReference type="Gene3D" id="1.10.30.10">
    <property type="entry name" value="High mobility group box domain"/>
    <property type="match status" value="1"/>
</dbReference>
<evidence type="ECO:0000313" key="16">
    <source>
        <dbReference type="Proteomes" id="UP000327468"/>
    </source>
</evidence>
<dbReference type="GO" id="GO:0005737">
    <property type="term" value="C:cytoplasm"/>
    <property type="evidence" value="ECO:0007669"/>
    <property type="project" value="UniProtKB-SubCell"/>
</dbReference>
<keyword evidence="16" id="KW-1185">Reference proteome</keyword>
<evidence type="ECO:0000256" key="13">
    <source>
        <dbReference type="SAM" id="MobiDB-lite"/>
    </source>
</evidence>
<gene>
    <name evidence="15" type="ORF">PHYPO_G00063000</name>
</gene>
<keyword evidence="6" id="KW-0010">Activator</keyword>
<evidence type="ECO:0000259" key="14">
    <source>
        <dbReference type="PROSITE" id="PS50118"/>
    </source>
</evidence>
<evidence type="ECO:0000256" key="9">
    <source>
        <dbReference type="ARBA" id="ARBA00054217"/>
    </source>
</evidence>
<keyword evidence="8 12" id="KW-0539">Nucleus</keyword>
<keyword evidence="7" id="KW-0804">Transcription</keyword>
<evidence type="ECO:0000256" key="7">
    <source>
        <dbReference type="ARBA" id="ARBA00023163"/>
    </source>
</evidence>
<evidence type="ECO:0000256" key="6">
    <source>
        <dbReference type="ARBA" id="ARBA00023159"/>
    </source>
</evidence>
<evidence type="ECO:0000313" key="15">
    <source>
        <dbReference type="EMBL" id="KAB5549068.1"/>
    </source>
</evidence>
<keyword evidence="2" id="KW-0963">Cytoplasm</keyword>
<keyword evidence="5 12" id="KW-0238">DNA-binding</keyword>
<dbReference type="SMART" id="SM00398">
    <property type="entry name" value="HMG"/>
    <property type="match status" value="1"/>
</dbReference>